<feature type="transmembrane region" description="Helical" evidence="7">
    <location>
        <begin position="75"/>
        <end position="94"/>
    </location>
</feature>
<evidence type="ECO:0000259" key="8">
    <source>
        <dbReference type="Pfam" id="PF06762"/>
    </source>
</evidence>
<feature type="transmembrane region" description="Helical" evidence="7">
    <location>
        <begin position="248"/>
        <end position="271"/>
    </location>
</feature>
<feature type="domain" description="Lipase maturation factor 1/2 C-terminal" evidence="9">
    <location>
        <begin position="333"/>
        <end position="470"/>
    </location>
</feature>
<dbReference type="PANTHER" id="PTHR14463:SF10">
    <property type="entry name" value="LIPASE MATURATION FACTOR 1"/>
    <property type="match status" value="1"/>
</dbReference>
<dbReference type="InterPro" id="IPR009613">
    <property type="entry name" value="LMF"/>
</dbReference>
<reference evidence="10 11" key="1">
    <citation type="submission" date="2016-01" db="EMBL/GenBank/DDBJ databases">
        <title>The new phylogeny of the genus Mycobacterium.</title>
        <authorList>
            <person name="Tarcisio F."/>
            <person name="Conor M."/>
            <person name="Antonella G."/>
            <person name="Elisabetta G."/>
            <person name="Giulia F.S."/>
            <person name="Sara T."/>
            <person name="Anna F."/>
            <person name="Clotilde B."/>
            <person name="Roberto B."/>
            <person name="Veronica D.S."/>
            <person name="Fabio R."/>
            <person name="Monica P."/>
            <person name="Olivier J."/>
            <person name="Enrico T."/>
            <person name="Nicola S."/>
        </authorList>
    </citation>
    <scope>NUCLEOTIDE SEQUENCE [LARGE SCALE GENOMIC DNA]</scope>
    <source>
        <strain evidence="10 11">DSM 44164</strain>
    </source>
</reference>
<dbReference type="InterPro" id="IPR057434">
    <property type="entry name" value="LMF1/2_N"/>
</dbReference>
<evidence type="ECO:0000256" key="3">
    <source>
        <dbReference type="ARBA" id="ARBA00022692"/>
    </source>
</evidence>
<dbReference type="AlphaFoldDB" id="A0A1X1ZKK9"/>
<dbReference type="GO" id="GO:0051604">
    <property type="term" value="P:protein maturation"/>
    <property type="evidence" value="ECO:0007669"/>
    <property type="project" value="InterPro"/>
</dbReference>
<feature type="transmembrane region" description="Helical" evidence="7">
    <location>
        <begin position="124"/>
        <end position="142"/>
    </location>
</feature>
<keyword evidence="6 7" id="KW-0472">Membrane</keyword>
<feature type="transmembrane region" description="Helical" evidence="7">
    <location>
        <begin position="291"/>
        <end position="314"/>
    </location>
</feature>
<proteinExistence type="inferred from homology"/>
<evidence type="ECO:0008006" key="12">
    <source>
        <dbReference type="Google" id="ProtNLM"/>
    </source>
</evidence>
<comment type="caution">
    <text evidence="10">The sequence shown here is derived from an EMBL/GenBank/DDBJ whole genome shotgun (WGS) entry which is preliminary data.</text>
</comment>
<comment type="similarity">
    <text evidence="2">Belongs to the lipase maturation factor family.</text>
</comment>
<feature type="domain" description="Lipase maturation factor 1/2 N-terminal" evidence="8">
    <location>
        <begin position="125"/>
        <end position="275"/>
    </location>
</feature>
<evidence type="ECO:0000256" key="6">
    <source>
        <dbReference type="ARBA" id="ARBA00023136"/>
    </source>
</evidence>
<sequence length="487" mass="55220">MNTQWAWSDGSGYWLGRLLLERGIAAVYVIAFVAAAMQFRALIGENGMTPVSHYVRRRPFRLTPSIFHLHYSDRFFACVCWLGAGLAAALVVGAGELVPLWTAMAIWLLLWALYLSIVNVGQTWYAFGWESILLEAGLLAVFLGNDRIAPPVLVMWLSRWLLFRIEFGAGLIKLRGDSCWRDLTCLYYHHETQPMPGPLSWFFHHLPKPLHRIEAAGNHIAQLVVPFGLFAPQPVAGVAAGIIIITQLWLVASGNFAWLNWITIVLAAGALDQSWLIGMGSGLQPPDMAHAPTWFTALVLVLTATVVTLSYWPVRNMASRNQRMNISFNPLHLVNSYGAFGTVGRSRRELVIEGTAATELTDQTVWREYEFKGKPGAVDRLPRQWAPYHLRLDWLMWFAALSPRYGLPWRDALLQRLLNNERDTLRLLRHNPFPDRPPHYVRILLYEYRFTTPAERRRDGAWWHRSLVGAELSPVSAAQLSAPPDLR</sequence>
<comment type="subcellular location">
    <subcellularLocation>
        <location evidence="1">Endoplasmic reticulum membrane</location>
        <topology evidence="1">Multi-pass membrane protein</topology>
    </subcellularLocation>
</comment>
<dbReference type="Pfam" id="PF06762">
    <property type="entry name" value="LMF1"/>
    <property type="match status" value="1"/>
</dbReference>
<evidence type="ECO:0000313" key="10">
    <source>
        <dbReference type="EMBL" id="ORW23852.1"/>
    </source>
</evidence>
<keyword evidence="4" id="KW-0256">Endoplasmic reticulum</keyword>
<dbReference type="PANTHER" id="PTHR14463">
    <property type="entry name" value="LIPASE MATURATION FACTOR"/>
    <property type="match status" value="1"/>
</dbReference>
<keyword evidence="5 7" id="KW-1133">Transmembrane helix</keyword>
<name>A0A1X1ZKK9_MYCNO</name>
<keyword evidence="11" id="KW-1185">Reference proteome</keyword>
<dbReference type="Pfam" id="PF25179">
    <property type="entry name" value="LMF1_C"/>
    <property type="match status" value="1"/>
</dbReference>
<evidence type="ECO:0000313" key="11">
    <source>
        <dbReference type="Proteomes" id="UP000193108"/>
    </source>
</evidence>
<evidence type="ECO:0000256" key="4">
    <source>
        <dbReference type="ARBA" id="ARBA00022824"/>
    </source>
</evidence>
<evidence type="ECO:0000256" key="2">
    <source>
        <dbReference type="ARBA" id="ARBA00005512"/>
    </source>
</evidence>
<dbReference type="Proteomes" id="UP000193108">
    <property type="component" value="Unassembled WGS sequence"/>
</dbReference>
<protein>
    <recommendedName>
        <fullName evidence="12">Lipase maturation factor family protein</fullName>
    </recommendedName>
</protein>
<evidence type="ECO:0000256" key="1">
    <source>
        <dbReference type="ARBA" id="ARBA00004477"/>
    </source>
</evidence>
<dbReference type="STRING" id="1782.AWC18_03970"/>
<evidence type="ECO:0000256" key="5">
    <source>
        <dbReference type="ARBA" id="ARBA00022989"/>
    </source>
</evidence>
<keyword evidence="3 7" id="KW-0812">Transmembrane</keyword>
<evidence type="ECO:0000256" key="7">
    <source>
        <dbReference type="SAM" id="Phobius"/>
    </source>
</evidence>
<dbReference type="InterPro" id="IPR057433">
    <property type="entry name" value="LMF1/2_C"/>
</dbReference>
<feature type="transmembrane region" description="Helical" evidence="7">
    <location>
        <begin position="100"/>
        <end position="117"/>
    </location>
</feature>
<evidence type="ECO:0000259" key="9">
    <source>
        <dbReference type="Pfam" id="PF25179"/>
    </source>
</evidence>
<dbReference type="RefSeq" id="WP_085137729.1">
    <property type="nucleotide sequence ID" value="NZ_LQPI01000026.1"/>
</dbReference>
<accession>A0A1X1ZKK9</accession>
<gene>
    <name evidence="10" type="ORF">AWC18_03970</name>
</gene>
<organism evidence="10 11">
    <name type="scientific">Mycolicibacter nonchromogenicus</name>
    <name type="common">Mycobacterium nonchromogenicum</name>
    <dbReference type="NCBI Taxonomy" id="1782"/>
    <lineage>
        <taxon>Bacteria</taxon>
        <taxon>Bacillati</taxon>
        <taxon>Actinomycetota</taxon>
        <taxon>Actinomycetes</taxon>
        <taxon>Mycobacteriales</taxon>
        <taxon>Mycobacteriaceae</taxon>
        <taxon>Mycolicibacter</taxon>
    </lineage>
</organism>
<feature type="transmembrane region" description="Helical" evidence="7">
    <location>
        <begin position="23"/>
        <end position="43"/>
    </location>
</feature>
<dbReference type="EMBL" id="LQPI01000026">
    <property type="protein sequence ID" value="ORW23852.1"/>
    <property type="molecule type" value="Genomic_DNA"/>
</dbReference>